<keyword evidence="2" id="KW-1133">Transmembrane helix</keyword>
<dbReference type="EMBL" id="LC553734">
    <property type="protein sequence ID" value="BCG44936.1"/>
    <property type="molecule type" value="Genomic_DNA"/>
</dbReference>
<protein>
    <submittedName>
        <fullName evidence="3">Uncharacterized protein</fullName>
    </submittedName>
</protein>
<dbReference type="KEGG" id="vg:77949210"/>
<feature type="transmembrane region" description="Helical" evidence="2">
    <location>
        <begin position="6"/>
        <end position="24"/>
    </location>
</feature>
<evidence type="ECO:0000256" key="1">
    <source>
        <dbReference type="SAM" id="Coils"/>
    </source>
</evidence>
<accession>A0A6J4EIQ3</accession>
<evidence type="ECO:0000313" key="4">
    <source>
        <dbReference type="Proteomes" id="UP000505302"/>
    </source>
</evidence>
<keyword evidence="2" id="KW-0812">Transmembrane</keyword>
<name>A0A6J4EIQ3_9CAUD</name>
<evidence type="ECO:0000256" key="2">
    <source>
        <dbReference type="SAM" id="Phobius"/>
    </source>
</evidence>
<keyword evidence="4" id="KW-1185">Reference proteome</keyword>
<evidence type="ECO:0000313" key="3">
    <source>
        <dbReference type="EMBL" id="BCG44936.1"/>
    </source>
</evidence>
<reference evidence="3 4" key="1">
    <citation type="submission" date="2020-06" db="EMBL/GenBank/DDBJ databases">
        <title>Complete Genome Sequence of the phage EK010 isolated from swine sewage.</title>
        <authorList>
            <person name="Shahin K."/>
            <person name="Bao H."/>
            <person name="Soleimani-Delfan A."/>
            <person name="Wang R."/>
        </authorList>
    </citation>
    <scope>NUCLEOTIDE SEQUENCE [LARGE SCALE GENOMIC DNA]</scope>
</reference>
<dbReference type="RefSeq" id="YP_010672920.1">
    <property type="nucleotide sequence ID" value="NC_070981.1"/>
</dbReference>
<keyword evidence="1" id="KW-0175">Coiled coil</keyword>
<sequence>MTLEVYKFLLVLTVTISTLGFIALSNKSASWKRRYEFLLKQEEVFNADVRSKLLKMQEQIEARNDRLASLGWEIKRIQDLNKQLTEEIKRQNEETEDALKG</sequence>
<dbReference type="GeneID" id="77949210"/>
<feature type="coiled-coil region" evidence="1">
    <location>
        <begin position="67"/>
        <end position="101"/>
    </location>
</feature>
<proteinExistence type="predicted"/>
<dbReference type="Proteomes" id="UP000505302">
    <property type="component" value="Segment"/>
</dbReference>
<organism evidence="3 4">
    <name type="scientific">Escherichia phage EK010</name>
    <dbReference type="NCBI Taxonomy" id="2742112"/>
    <lineage>
        <taxon>Viruses</taxon>
        <taxon>Duplodnaviria</taxon>
        <taxon>Heunggongvirae</taxon>
        <taxon>Uroviricota</taxon>
        <taxon>Caudoviricetes</taxon>
        <taxon>Mktvariviridae</taxon>
        <taxon>Gordonclarkvirinae</taxon>
        <taxon>Suseptimavirus</taxon>
        <taxon>Suseptimavirus EK010</taxon>
    </lineage>
</organism>
<keyword evidence="2" id="KW-0472">Membrane</keyword>